<accession>A0A1U7H7J7</accession>
<protein>
    <submittedName>
        <fullName evidence="1">Uncharacterized protein</fullName>
    </submittedName>
</protein>
<proteinExistence type="predicted"/>
<name>A0A1U7H7J7_9CYAN</name>
<reference evidence="1 2" key="1">
    <citation type="submission" date="2016-11" db="EMBL/GenBank/DDBJ databases">
        <title>Draft Genome Sequences of Nine Cyanobacterial Strains from Diverse Habitats.</title>
        <authorList>
            <person name="Zhu T."/>
            <person name="Hou S."/>
            <person name="Lu X."/>
            <person name="Hess W.R."/>
        </authorList>
    </citation>
    <scope>NUCLEOTIDE SEQUENCE [LARGE SCALE GENOMIC DNA]</scope>
    <source>
        <strain evidence="1 2">NIES-593</strain>
    </source>
</reference>
<evidence type="ECO:0000313" key="1">
    <source>
        <dbReference type="EMBL" id="OKH18260.1"/>
    </source>
</evidence>
<dbReference type="Proteomes" id="UP000186868">
    <property type="component" value="Unassembled WGS sequence"/>
</dbReference>
<dbReference type="RefSeq" id="WP_073601688.1">
    <property type="nucleotide sequence ID" value="NZ_MRCB01000052.1"/>
</dbReference>
<keyword evidence="2" id="KW-1185">Reference proteome</keyword>
<dbReference type="AlphaFoldDB" id="A0A1U7H7J7"/>
<comment type="caution">
    <text evidence="1">The sequence shown here is derived from an EMBL/GenBank/DDBJ whole genome shotgun (WGS) entry which is preliminary data.</text>
</comment>
<gene>
    <name evidence="1" type="ORF">NIES593_22330</name>
</gene>
<dbReference type="EMBL" id="MRCB01000052">
    <property type="protein sequence ID" value="OKH18260.1"/>
    <property type="molecule type" value="Genomic_DNA"/>
</dbReference>
<dbReference type="OrthoDB" id="515811at2"/>
<sequence length="121" mass="14147">MTISTSIWVKSVQKSIDEEIEKALQLYSDELCEKILAIPGFRQKLSAYVLDKIETENPDLKNRQHRLSKTKFPYRSLELRLLIERYVTEGIAQILDLHLEMLDCYIPKDDYLFCPSCSYVG</sequence>
<organism evidence="1 2">
    <name type="scientific">Hydrococcus rivularis NIES-593</name>
    <dbReference type="NCBI Taxonomy" id="1921803"/>
    <lineage>
        <taxon>Bacteria</taxon>
        <taxon>Bacillati</taxon>
        <taxon>Cyanobacteriota</taxon>
        <taxon>Cyanophyceae</taxon>
        <taxon>Pleurocapsales</taxon>
        <taxon>Hydrococcaceae</taxon>
        <taxon>Hydrococcus</taxon>
    </lineage>
</organism>
<dbReference type="STRING" id="1921803.NIES593_22330"/>
<evidence type="ECO:0000313" key="2">
    <source>
        <dbReference type="Proteomes" id="UP000186868"/>
    </source>
</evidence>